<proteinExistence type="predicted"/>
<feature type="signal peptide" evidence="1">
    <location>
        <begin position="1"/>
        <end position="21"/>
    </location>
</feature>
<dbReference type="Gene3D" id="2.60.40.2970">
    <property type="match status" value="1"/>
</dbReference>
<reference evidence="2 3" key="1">
    <citation type="submission" date="2024-09" db="EMBL/GenBank/DDBJ databases">
        <authorList>
            <person name="Sun Q."/>
            <person name="Mori K."/>
        </authorList>
    </citation>
    <scope>NUCLEOTIDE SEQUENCE [LARGE SCALE GENOMIC DNA]</scope>
    <source>
        <strain evidence="2 3">KCTC 22789</strain>
    </source>
</reference>
<keyword evidence="3" id="KW-1185">Reference proteome</keyword>
<feature type="chain" id="PRO_5046633701" evidence="1">
    <location>
        <begin position="22"/>
        <end position="299"/>
    </location>
</feature>
<protein>
    <submittedName>
        <fullName evidence="2">Uncharacterized protein</fullName>
    </submittedName>
</protein>
<accession>A0ABV6I8L3</accession>
<dbReference type="RefSeq" id="WP_377700174.1">
    <property type="nucleotide sequence ID" value="NZ_JBHLWE010000080.1"/>
</dbReference>
<evidence type="ECO:0000313" key="3">
    <source>
        <dbReference type="Proteomes" id="UP001589799"/>
    </source>
</evidence>
<sequence length="299" mass="31870">MPNHTLALGVALALVAVPAKAELALELSATAATHQLGEPISVAVTLTNTGSTPEQVLKDLAPEYHAVRYTIRRPNGEEVLFSPWAVKEPAEPFATLAPGESIAATAKLFFDGNNWIFTEPGRYVILARYVENLDAQPLTLDVAAPPNDAASDAATTLLQSPEAGLFLLLGGGNPEGEGARVLAEVADTAEGTVQATHANLALGLSRTQDFADFAAEVMRPADPAAAVERLEQVNVEQLDFAATAEARLGLADAYRALNAPDRALEVQESLEGELQRRFPQIGPDLRDQLLPQIEQNIRQ</sequence>
<dbReference type="EMBL" id="JBHLWE010000080">
    <property type="protein sequence ID" value="MFC0342557.1"/>
    <property type="molecule type" value="Genomic_DNA"/>
</dbReference>
<dbReference type="Proteomes" id="UP001589799">
    <property type="component" value="Unassembled WGS sequence"/>
</dbReference>
<evidence type="ECO:0000313" key="2">
    <source>
        <dbReference type="EMBL" id="MFC0342557.1"/>
    </source>
</evidence>
<evidence type="ECO:0000256" key="1">
    <source>
        <dbReference type="SAM" id="SignalP"/>
    </source>
</evidence>
<name>A0ABV6I8L3_9RHOB</name>
<comment type="caution">
    <text evidence="2">The sequence shown here is derived from an EMBL/GenBank/DDBJ whole genome shotgun (WGS) entry which is preliminary data.</text>
</comment>
<gene>
    <name evidence="2" type="ORF">ACFFII_17620</name>
</gene>
<organism evidence="2 3">
    <name type="scientific">Paracoccus niistensis</name>
    <dbReference type="NCBI Taxonomy" id="632935"/>
    <lineage>
        <taxon>Bacteria</taxon>
        <taxon>Pseudomonadati</taxon>
        <taxon>Pseudomonadota</taxon>
        <taxon>Alphaproteobacteria</taxon>
        <taxon>Rhodobacterales</taxon>
        <taxon>Paracoccaceae</taxon>
        <taxon>Paracoccus</taxon>
    </lineage>
</organism>
<keyword evidence="1" id="KW-0732">Signal</keyword>